<evidence type="ECO:0000313" key="2">
    <source>
        <dbReference type="Proteomes" id="UP000007305"/>
    </source>
</evidence>
<dbReference type="InParanoid" id="A0A804R822"/>
<evidence type="ECO:0000313" key="1">
    <source>
        <dbReference type="EnsemblPlants" id="Zm00001eb389450_P001"/>
    </source>
</evidence>
<reference evidence="1" key="3">
    <citation type="submission" date="2021-05" db="UniProtKB">
        <authorList>
            <consortium name="EnsemblPlants"/>
        </authorList>
    </citation>
    <scope>IDENTIFICATION</scope>
    <source>
        <strain evidence="1">cv. B73</strain>
    </source>
</reference>
<name>A0A804R822_MAIZE</name>
<keyword evidence="2" id="KW-1185">Reference proteome</keyword>
<protein>
    <submittedName>
        <fullName evidence="1">Uncharacterized protein</fullName>
    </submittedName>
</protein>
<reference evidence="2" key="1">
    <citation type="journal article" date="2009" name="Science">
        <title>The B73 maize genome: complexity, diversity, and dynamics.</title>
        <authorList>
            <person name="Schnable P.S."/>
            <person name="Ware D."/>
            <person name="Fulton R.S."/>
            <person name="Stein J.C."/>
            <person name="Wei F."/>
            <person name="Pasternak S."/>
            <person name="Liang C."/>
            <person name="Zhang J."/>
            <person name="Fulton L."/>
            <person name="Graves T.A."/>
            <person name="Minx P."/>
            <person name="Reily A.D."/>
            <person name="Courtney L."/>
            <person name="Kruchowski S.S."/>
            <person name="Tomlinson C."/>
            <person name="Strong C."/>
            <person name="Delehaunty K."/>
            <person name="Fronick C."/>
            <person name="Courtney B."/>
            <person name="Rock S.M."/>
            <person name="Belter E."/>
            <person name="Du F."/>
            <person name="Kim K."/>
            <person name="Abbott R.M."/>
            <person name="Cotton M."/>
            <person name="Levy A."/>
            <person name="Marchetto P."/>
            <person name="Ochoa K."/>
            <person name="Jackson S.M."/>
            <person name="Gillam B."/>
            <person name="Chen W."/>
            <person name="Yan L."/>
            <person name="Higginbotham J."/>
            <person name="Cardenas M."/>
            <person name="Waligorski J."/>
            <person name="Applebaum E."/>
            <person name="Phelps L."/>
            <person name="Falcone J."/>
            <person name="Kanchi K."/>
            <person name="Thane T."/>
            <person name="Scimone A."/>
            <person name="Thane N."/>
            <person name="Henke J."/>
            <person name="Wang T."/>
            <person name="Ruppert J."/>
            <person name="Shah N."/>
            <person name="Rotter K."/>
            <person name="Hodges J."/>
            <person name="Ingenthron E."/>
            <person name="Cordes M."/>
            <person name="Kohlberg S."/>
            <person name="Sgro J."/>
            <person name="Delgado B."/>
            <person name="Mead K."/>
            <person name="Chinwalla A."/>
            <person name="Leonard S."/>
            <person name="Crouse K."/>
            <person name="Collura K."/>
            <person name="Kudrna D."/>
            <person name="Currie J."/>
            <person name="He R."/>
            <person name="Angelova A."/>
            <person name="Rajasekar S."/>
            <person name="Mueller T."/>
            <person name="Lomeli R."/>
            <person name="Scara G."/>
            <person name="Ko A."/>
            <person name="Delaney K."/>
            <person name="Wissotski M."/>
            <person name="Lopez G."/>
            <person name="Campos D."/>
            <person name="Braidotti M."/>
            <person name="Ashley E."/>
            <person name="Golser W."/>
            <person name="Kim H."/>
            <person name="Lee S."/>
            <person name="Lin J."/>
            <person name="Dujmic Z."/>
            <person name="Kim W."/>
            <person name="Talag J."/>
            <person name="Zuccolo A."/>
            <person name="Fan C."/>
            <person name="Sebastian A."/>
            <person name="Kramer M."/>
            <person name="Spiegel L."/>
            <person name="Nascimento L."/>
            <person name="Zutavern T."/>
            <person name="Miller B."/>
            <person name="Ambroise C."/>
            <person name="Muller S."/>
            <person name="Spooner W."/>
            <person name="Narechania A."/>
            <person name="Ren L."/>
            <person name="Wei S."/>
            <person name="Kumari S."/>
            <person name="Faga B."/>
            <person name="Levy M.J."/>
            <person name="McMahan L."/>
            <person name="Van Buren P."/>
            <person name="Vaughn M.W."/>
            <person name="Ying K."/>
            <person name="Yeh C.-T."/>
            <person name="Emrich S.J."/>
            <person name="Jia Y."/>
            <person name="Kalyanaraman A."/>
            <person name="Hsia A.-P."/>
            <person name="Barbazuk W.B."/>
            <person name="Baucom R.S."/>
            <person name="Brutnell T.P."/>
            <person name="Carpita N.C."/>
            <person name="Chaparro C."/>
            <person name="Chia J.-M."/>
            <person name="Deragon J.-M."/>
            <person name="Estill J.C."/>
            <person name="Fu Y."/>
            <person name="Jeddeloh J.A."/>
            <person name="Han Y."/>
            <person name="Lee H."/>
            <person name="Li P."/>
            <person name="Lisch D.R."/>
            <person name="Liu S."/>
            <person name="Liu Z."/>
            <person name="Nagel D.H."/>
            <person name="McCann M.C."/>
            <person name="SanMiguel P."/>
            <person name="Myers A.M."/>
            <person name="Nettleton D."/>
            <person name="Nguyen J."/>
            <person name="Penning B.W."/>
            <person name="Ponnala L."/>
            <person name="Schneider K.L."/>
            <person name="Schwartz D.C."/>
            <person name="Sharma A."/>
            <person name="Soderlund C."/>
            <person name="Springer N.M."/>
            <person name="Sun Q."/>
            <person name="Wang H."/>
            <person name="Waterman M."/>
            <person name="Westerman R."/>
            <person name="Wolfgruber T.K."/>
            <person name="Yang L."/>
            <person name="Yu Y."/>
            <person name="Zhang L."/>
            <person name="Zhou S."/>
            <person name="Zhu Q."/>
            <person name="Bennetzen J.L."/>
            <person name="Dawe R.K."/>
            <person name="Jiang J."/>
            <person name="Jiang N."/>
            <person name="Presting G.G."/>
            <person name="Wessler S.R."/>
            <person name="Aluru S."/>
            <person name="Martienssen R.A."/>
            <person name="Clifton S.W."/>
            <person name="McCombie W.R."/>
            <person name="Wing R.A."/>
            <person name="Wilson R.K."/>
        </authorList>
    </citation>
    <scope>NUCLEOTIDE SEQUENCE [LARGE SCALE GENOMIC DNA]</scope>
    <source>
        <strain evidence="2">cv. B73</strain>
    </source>
</reference>
<proteinExistence type="predicted"/>
<accession>A0A804R822</accession>
<organism evidence="1 2">
    <name type="scientific">Zea mays</name>
    <name type="common">Maize</name>
    <dbReference type="NCBI Taxonomy" id="4577"/>
    <lineage>
        <taxon>Eukaryota</taxon>
        <taxon>Viridiplantae</taxon>
        <taxon>Streptophyta</taxon>
        <taxon>Embryophyta</taxon>
        <taxon>Tracheophyta</taxon>
        <taxon>Spermatophyta</taxon>
        <taxon>Magnoliopsida</taxon>
        <taxon>Liliopsida</taxon>
        <taxon>Poales</taxon>
        <taxon>Poaceae</taxon>
        <taxon>PACMAD clade</taxon>
        <taxon>Panicoideae</taxon>
        <taxon>Andropogonodae</taxon>
        <taxon>Andropogoneae</taxon>
        <taxon>Tripsacinae</taxon>
        <taxon>Zea</taxon>
    </lineage>
</organism>
<dbReference type="InterPro" id="IPR035917">
    <property type="entry name" value="YjbQ-like_sf"/>
</dbReference>
<reference evidence="1" key="2">
    <citation type="submission" date="2019-07" db="EMBL/GenBank/DDBJ databases">
        <authorList>
            <person name="Seetharam A."/>
            <person name="Woodhouse M."/>
            <person name="Cannon E."/>
        </authorList>
    </citation>
    <scope>NUCLEOTIDE SEQUENCE [LARGE SCALE GENOMIC DNA]</scope>
    <source>
        <strain evidence="1">cv. B73</strain>
    </source>
</reference>
<sequence>MFMGLGVLNAAPVILNQVHTPKNTADNSSGQGTSKDHEHSIIVTRPDGMPAHIRMLVFGFALTNSLHDGYLNMGTWKARWTTVDGGTIE</sequence>
<dbReference type="SUPFAM" id="SSF111038">
    <property type="entry name" value="YjbQ-like"/>
    <property type="match status" value="1"/>
</dbReference>
<dbReference type="Proteomes" id="UP000007305">
    <property type="component" value="Chromosome 9"/>
</dbReference>
<dbReference type="Gramene" id="Zm00001eb389450_T001">
    <property type="protein sequence ID" value="Zm00001eb389450_P001"/>
    <property type="gene ID" value="Zm00001eb389450"/>
</dbReference>
<dbReference type="AlphaFoldDB" id="A0A804R822"/>
<dbReference type="EnsemblPlants" id="Zm00001eb389450_T001">
    <property type="protein sequence ID" value="Zm00001eb389450_P001"/>
    <property type="gene ID" value="Zm00001eb389450"/>
</dbReference>